<dbReference type="STRING" id="1128970.SAMN04487935_2651"/>
<reference evidence="2 3" key="1">
    <citation type="submission" date="2016-10" db="EMBL/GenBank/DDBJ databases">
        <authorList>
            <person name="de Groot N.N."/>
        </authorList>
    </citation>
    <scope>NUCLEOTIDE SEQUENCE [LARGE SCALE GENOMIC DNA]</scope>
    <source>
        <strain evidence="2 3">CGMCC 1.10076</strain>
    </source>
</reference>
<name>A0A1G8ZMX2_9FLAO</name>
<keyword evidence="3" id="KW-1185">Reference proteome</keyword>
<organism evidence="2 3">
    <name type="scientific">Flavobacterium noncentrifugens</name>
    <dbReference type="NCBI Taxonomy" id="1128970"/>
    <lineage>
        <taxon>Bacteria</taxon>
        <taxon>Pseudomonadati</taxon>
        <taxon>Bacteroidota</taxon>
        <taxon>Flavobacteriia</taxon>
        <taxon>Flavobacteriales</taxon>
        <taxon>Flavobacteriaceae</taxon>
        <taxon>Flavobacterium</taxon>
    </lineage>
</organism>
<dbReference type="Pfam" id="PF04945">
    <property type="entry name" value="YHS"/>
    <property type="match status" value="1"/>
</dbReference>
<evidence type="ECO:0000313" key="3">
    <source>
        <dbReference type="Proteomes" id="UP000199580"/>
    </source>
</evidence>
<gene>
    <name evidence="2" type="ORF">SAMN04487935_2651</name>
</gene>
<dbReference type="Proteomes" id="UP000199580">
    <property type="component" value="Unassembled WGS sequence"/>
</dbReference>
<dbReference type="InterPro" id="IPR009078">
    <property type="entry name" value="Ferritin-like_SF"/>
</dbReference>
<evidence type="ECO:0000259" key="1">
    <source>
        <dbReference type="SMART" id="SM00746"/>
    </source>
</evidence>
<dbReference type="GO" id="GO:0016491">
    <property type="term" value="F:oxidoreductase activity"/>
    <property type="evidence" value="ECO:0007669"/>
    <property type="project" value="InterPro"/>
</dbReference>
<feature type="domain" description="TRASH" evidence="1">
    <location>
        <begin position="56"/>
        <end position="93"/>
    </location>
</feature>
<protein>
    <submittedName>
        <fullName evidence="2">YHS domain-containing protein</fullName>
    </submittedName>
</protein>
<evidence type="ECO:0000313" key="2">
    <source>
        <dbReference type="EMBL" id="SDK15924.1"/>
    </source>
</evidence>
<dbReference type="AlphaFoldDB" id="A0A1G8ZMX2"/>
<dbReference type="Gene3D" id="1.10.620.20">
    <property type="entry name" value="Ribonucleotide Reductase, subunit A"/>
    <property type="match status" value="1"/>
</dbReference>
<dbReference type="InterPro" id="IPR012348">
    <property type="entry name" value="RNR-like"/>
</dbReference>
<sequence>MLDLEYDPKPLYNGGSVQNADQDVLSTMRKMYDDGIEKLLHPELGYKNIKFDNSKDFACGMPISDVVSDTLHYKEKVYGFCSKTCKDEFLKNPNRYLTKRN</sequence>
<dbReference type="RefSeq" id="WP_217639573.1">
    <property type="nucleotide sequence ID" value="NZ_BKAI01000019.1"/>
</dbReference>
<dbReference type="EMBL" id="FNEZ01000004">
    <property type="protein sequence ID" value="SDK15924.1"/>
    <property type="molecule type" value="Genomic_DNA"/>
</dbReference>
<dbReference type="SUPFAM" id="SSF47240">
    <property type="entry name" value="Ferritin-like"/>
    <property type="match status" value="1"/>
</dbReference>
<dbReference type="SMART" id="SM00746">
    <property type="entry name" value="TRASH"/>
    <property type="match status" value="1"/>
</dbReference>
<proteinExistence type="predicted"/>
<dbReference type="InterPro" id="IPR011017">
    <property type="entry name" value="TRASH_dom"/>
</dbReference>
<dbReference type="InterPro" id="IPR007029">
    <property type="entry name" value="YHS_dom"/>
</dbReference>
<accession>A0A1G8ZMX2</accession>